<dbReference type="GO" id="GO:0009294">
    <property type="term" value="P:DNA-mediated transformation"/>
    <property type="evidence" value="ECO:0007669"/>
    <property type="project" value="InterPro"/>
</dbReference>
<dbReference type="AlphaFoldDB" id="A0A2H0W2R6"/>
<dbReference type="SUPFAM" id="SSF102405">
    <property type="entry name" value="MCP/YpsA-like"/>
    <property type="match status" value="1"/>
</dbReference>
<feature type="domain" description="DprA winged helix" evidence="3">
    <location>
        <begin position="316"/>
        <end position="366"/>
    </location>
</feature>
<comment type="caution">
    <text evidence="4">The sequence shown here is derived from an EMBL/GenBank/DDBJ whole genome shotgun (WGS) entry which is preliminary data.</text>
</comment>
<proteinExistence type="inferred from homology"/>
<evidence type="ECO:0000259" key="3">
    <source>
        <dbReference type="Pfam" id="PF17782"/>
    </source>
</evidence>
<protein>
    <submittedName>
        <fullName evidence="4">DNA-protecting protein DprA</fullName>
    </submittedName>
</protein>
<dbReference type="EMBL" id="PEZY01000012">
    <property type="protein sequence ID" value="PIS05665.1"/>
    <property type="molecule type" value="Genomic_DNA"/>
</dbReference>
<dbReference type="InterPro" id="IPR010994">
    <property type="entry name" value="RuvA_2-like"/>
</dbReference>
<dbReference type="Proteomes" id="UP000229056">
    <property type="component" value="Unassembled WGS sequence"/>
</dbReference>
<sequence length="372" mass="41177">MEGLNEQNKNTNQHLKYWVAYSKISKIGPVNFKKLIDFFTDMKKAWAANHHELISAGLDEKLVNEIIISRPAINPDAEIELMAKENVLAVTLIDNNYPTNLKEIFNPPPILYYRGSLDFLNNICLAVIGTRKFTSYGKQVTEDIVGQLTKNNITIISGLALGIDVIAHKTCLDASGKTMAVLGSGADKQCVYPSSNRYIADRILATGGGIVSEYPVGTNPTKYTFPMRNRIVSGLSKAILVIEAPRSSGSLITAKYALDQNRDIFAIPGNIYNHNSEGTNNLIKEGAKLVTNAADILQELKIQTVFDDIKCEPKIDTEAEKIVFNLLSREPFHIDKIKKMSTLNINVLLSTLTMMEIKGLIKDVGGKNYIKN</sequence>
<dbReference type="Gene3D" id="3.40.50.450">
    <property type="match status" value="1"/>
</dbReference>
<dbReference type="InterPro" id="IPR041614">
    <property type="entry name" value="DprA_WH"/>
</dbReference>
<name>A0A2H0W2R6_9BACT</name>
<dbReference type="NCBIfam" id="TIGR00732">
    <property type="entry name" value="dprA"/>
    <property type="match status" value="1"/>
</dbReference>
<evidence type="ECO:0000256" key="1">
    <source>
        <dbReference type="ARBA" id="ARBA00006525"/>
    </source>
</evidence>
<reference evidence="5" key="1">
    <citation type="submission" date="2017-09" db="EMBL/GenBank/DDBJ databases">
        <title>Depth-based differentiation of microbial function through sediment-hosted aquifers and enrichment of novel symbionts in the deep terrestrial subsurface.</title>
        <authorList>
            <person name="Probst A.J."/>
            <person name="Ladd B."/>
            <person name="Jarett J.K."/>
            <person name="Geller-Mcgrath D.E."/>
            <person name="Sieber C.M.K."/>
            <person name="Emerson J.B."/>
            <person name="Anantharaman K."/>
            <person name="Thomas B.C."/>
            <person name="Malmstrom R."/>
            <person name="Stieglmeier M."/>
            <person name="Klingl A."/>
            <person name="Woyke T."/>
            <person name="Ryan C.M."/>
            <person name="Banfield J.F."/>
        </authorList>
    </citation>
    <scope>NUCLEOTIDE SEQUENCE [LARGE SCALE GENOMIC DNA]</scope>
</reference>
<comment type="similarity">
    <text evidence="1">Belongs to the DprA/Smf family.</text>
</comment>
<organism evidence="4 5">
    <name type="scientific">Candidatus Buchananbacteria bacterium CG10_big_fil_rev_8_21_14_0_10_33_19</name>
    <dbReference type="NCBI Taxonomy" id="1974525"/>
    <lineage>
        <taxon>Bacteria</taxon>
        <taxon>Candidatus Buchananiibacteriota</taxon>
    </lineage>
</organism>
<dbReference type="Pfam" id="PF02481">
    <property type="entry name" value="DNA_processg_A"/>
    <property type="match status" value="1"/>
</dbReference>
<evidence type="ECO:0000313" key="4">
    <source>
        <dbReference type="EMBL" id="PIS05665.1"/>
    </source>
</evidence>
<dbReference type="Gene3D" id="1.10.10.10">
    <property type="entry name" value="Winged helix-like DNA-binding domain superfamily/Winged helix DNA-binding domain"/>
    <property type="match status" value="1"/>
</dbReference>
<dbReference type="PANTHER" id="PTHR43022:SF1">
    <property type="entry name" value="PROTEIN SMF"/>
    <property type="match status" value="1"/>
</dbReference>
<evidence type="ECO:0000313" key="5">
    <source>
        <dbReference type="Proteomes" id="UP000229056"/>
    </source>
</evidence>
<dbReference type="InterPro" id="IPR057666">
    <property type="entry name" value="DrpA_SLOG"/>
</dbReference>
<dbReference type="InterPro" id="IPR003488">
    <property type="entry name" value="DprA"/>
</dbReference>
<accession>A0A2H0W2R6</accession>
<feature type="domain" description="Smf/DprA SLOG" evidence="2">
    <location>
        <begin position="90"/>
        <end position="300"/>
    </location>
</feature>
<evidence type="ECO:0000259" key="2">
    <source>
        <dbReference type="Pfam" id="PF02481"/>
    </source>
</evidence>
<dbReference type="SUPFAM" id="SSF47781">
    <property type="entry name" value="RuvA domain 2-like"/>
    <property type="match status" value="1"/>
</dbReference>
<dbReference type="PANTHER" id="PTHR43022">
    <property type="entry name" value="PROTEIN SMF"/>
    <property type="match status" value="1"/>
</dbReference>
<gene>
    <name evidence="4" type="primary">dprA</name>
    <name evidence="4" type="ORF">COT80_02730</name>
</gene>
<dbReference type="InterPro" id="IPR036388">
    <property type="entry name" value="WH-like_DNA-bd_sf"/>
</dbReference>
<dbReference type="Pfam" id="PF17782">
    <property type="entry name" value="WHD_DprA"/>
    <property type="match status" value="1"/>
</dbReference>